<feature type="transmembrane region" description="Helical" evidence="2">
    <location>
        <begin position="142"/>
        <end position="166"/>
    </location>
</feature>
<name>A0A9W4UH40_9PLEO</name>
<keyword evidence="2" id="KW-1133">Transmembrane helix</keyword>
<comment type="caution">
    <text evidence="4">The sequence shown here is derived from an EMBL/GenBank/DDBJ whole genome shotgun (WGS) entry which is preliminary data.</text>
</comment>
<dbReference type="Proteomes" id="UP001152607">
    <property type="component" value="Unassembled WGS sequence"/>
</dbReference>
<sequence>MENPVKEISGVIHLLTQSPPSIQRETIDTYFTPDATFTHPFCRTGSWDNSRFLIQVIYRWYKIMSPRIEMTVNSIAFDEPNSTLYISLHQIFRIRVIPLHASPVNLTTVLTLRFNRGDEKYYIASQNDLYQVNEFFRFLFPFGWVLVWVWQVCATLFCLLGALVLAPVSWIEEKGWEGSESGGYGVVKGSRLGEIVGRGKGRLDGEGGLLVDGDGEGEGGKKKGKMVDG</sequence>
<evidence type="ECO:0000313" key="4">
    <source>
        <dbReference type="EMBL" id="CAI6335219.1"/>
    </source>
</evidence>
<keyword evidence="2" id="KW-0472">Membrane</keyword>
<dbReference type="AlphaFoldDB" id="A0A9W4UH40"/>
<organism evidence="4 5">
    <name type="scientific">Periconia digitata</name>
    <dbReference type="NCBI Taxonomy" id="1303443"/>
    <lineage>
        <taxon>Eukaryota</taxon>
        <taxon>Fungi</taxon>
        <taxon>Dikarya</taxon>
        <taxon>Ascomycota</taxon>
        <taxon>Pezizomycotina</taxon>
        <taxon>Dothideomycetes</taxon>
        <taxon>Pleosporomycetidae</taxon>
        <taxon>Pleosporales</taxon>
        <taxon>Massarineae</taxon>
        <taxon>Periconiaceae</taxon>
        <taxon>Periconia</taxon>
    </lineage>
</organism>
<evidence type="ECO:0000313" key="5">
    <source>
        <dbReference type="Proteomes" id="UP001152607"/>
    </source>
</evidence>
<dbReference type="Pfam" id="PF24840">
    <property type="entry name" value="NTF2_SigF"/>
    <property type="match status" value="1"/>
</dbReference>
<feature type="compositionally biased region" description="Basic and acidic residues" evidence="1">
    <location>
        <begin position="218"/>
        <end position="229"/>
    </location>
</feature>
<evidence type="ECO:0000256" key="1">
    <source>
        <dbReference type="SAM" id="MobiDB-lite"/>
    </source>
</evidence>
<dbReference type="InterPro" id="IPR057514">
    <property type="entry name" value="NTF2_SigF"/>
</dbReference>
<keyword evidence="5" id="KW-1185">Reference proteome</keyword>
<dbReference type="PANTHER" id="PTHR35393:SF1">
    <property type="entry name" value="SNOAL-LIKE DOMAIN-CONTAINING PROTEIN"/>
    <property type="match status" value="1"/>
</dbReference>
<protein>
    <recommendedName>
        <fullName evidence="3">SigF-like NTF2-like domain-containing protein</fullName>
    </recommendedName>
</protein>
<accession>A0A9W4UH40</accession>
<feature type="region of interest" description="Disordered" evidence="1">
    <location>
        <begin position="206"/>
        <end position="229"/>
    </location>
</feature>
<keyword evidence="2" id="KW-0812">Transmembrane</keyword>
<dbReference type="PANTHER" id="PTHR35393">
    <property type="entry name" value="CHROMOSOME 1, WHOLE GENOME SHOTGUN SEQUENCE"/>
    <property type="match status" value="1"/>
</dbReference>
<dbReference type="EMBL" id="CAOQHR010000005">
    <property type="protein sequence ID" value="CAI6335219.1"/>
    <property type="molecule type" value="Genomic_DNA"/>
</dbReference>
<dbReference type="OrthoDB" id="2344312at2759"/>
<feature type="domain" description="SigF-like NTF2-like" evidence="3">
    <location>
        <begin position="1"/>
        <end position="165"/>
    </location>
</feature>
<evidence type="ECO:0000259" key="3">
    <source>
        <dbReference type="Pfam" id="PF24840"/>
    </source>
</evidence>
<reference evidence="4" key="1">
    <citation type="submission" date="2023-01" db="EMBL/GenBank/DDBJ databases">
        <authorList>
            <person name="Van Ghelder C."/>
            <person name="Rancurel C."/>
        </authorList>
    </citation>
    <scope>NUCLEOTIDE SEQUENCE</scope>
    <source>
        <strain evidence="4">CNCM I-4278</strain>
    </source>
</reference>
<evidence type="ECO:0000256" key="2">
    <source>
        <dbReference type="SAM" id="Phobius"/>
    </source>
</evidence>
<gene>
    <name evidence="4" type="ORF">PDIGIT_LOCUS8298</name>
</gene>
<proteinExistence type="predicted"/>